<dbReference type="EMBL" id="BARW01005476">
    <property type="protein sequence ID" value="GAI79800.1"/>
    <property type="molecule type" value="Genomic_DNA"/>
</dbReference>
<dbReference type="AlphaFoldDB" id="X1SWT4"/>
<reference evidence="1" key="1">
    <citation type="journal article" date="2014" name="Front. Microbiol.">
        <title>High frequency of phylogenetically diverse reductive dehalogenase-homologous genes in deep subseafloor sedimentary metagenomes.</title>
        <authorList>
            <person name="Kawai M."/>
            <person name="Futagami T."/>
            <person name="Toyoda A."/>
            <person name="Takaki Y."/>
            <person name="Nishi S."/>
            <person name="Hori S."/>
            <person name="Arai W."/>
            <person name="Tsubouchi T."/>
            <person name="Morono Y."/>
            <person name="Uchiyama I."/>
            <person name="Ito T."/>
            <person name="Fujiyama A."/>
            <person name="Inagaki F."/>
            <person name="Takami H."/>
        </authorList>
    </citation>
    <scope>NUCLEOTIDE SEQUENCE</scope>
    <source>
        <strain evidence="1">Expedition CK06-06</strain>
    </source>
</reference>
<proteinExistence type="predicted"/>
<name>X1SWT4_9ZZZZ</name>
<gene>
    <name evidence="1" type="ORF">S12H4_11903</name>
</gene>
<protein>
    <submittedName>
        <fullName evidence="1">Uncharacterized protein</fullName>
    </submittedName>
</protein>
<organism evidence="1">
    <name type="scientific">marine sediment metagenome</name>
    <dbReference type="NCBI Taxonomy" id="412755"/>
    <lineage>
        <taxon>unclassified sequences</taxon>
        <taxon>metagenomes</taxon>
        <taxon>ecological metagenomes</taxon>
    </lineage>
</organism>
<evidence type="ECO:0000313" key="1">
    <source>
        <dbReference type="EMBL" id="GAI79800.1"/>
    </source>
</evidence>
<accession>X1SWT4</accession>
<feature type="non-terminal residue" evidence="1">
    <location>
        <position position="1"/>
    </location>
</feature>
<sequence>TGATILLVSQKNKAGFLHSGLQTIKGSVDIVYLADVVMFLEGYQ</sequence>
<comment type="caution">
    <text evidence="1">The sequence shown here is derived from an EMBL/GenBank/DDBJ whole genome shotgun (WGS) entry which is preliminary data.</text>
</comment>